<organism evidence="5">
    <name type="scientific">bioreactor metagenome</name>
    <dbReference type="NCBI Taxonomy" id="1076179"/>
    <lineage>
        <taxon>unclassified sequences</taxon>
        <taxon>metagenomes</taxon>
        <taxon>ecological metagenomes</taxon>
    </lineage>
</organism>
<dbReference type="InterPro" id="IPR001525">
    <property type="entry name" value="C5_MeTfrase"/>
</dbReference>
<dbReference type="EC" id="2.1.1.37" evidence="1"/>
<keyword evidence="2" id="KW-0489">Methyltransferase</keyword>
<dbReference type="EMBL" id="VSSQ01022391">
    <property type="protein sequence ID" value="MPM68676.1"/>
    <property type="molecule type" value="Genomic_DNA"/>
</dbReference>
<dbReference type="PROSITE" id="PS00094">
    <property type="entry name" value="C5_MTASE_1"/>
    <property type="match status" value="1"/>
</dbReference>
<dbReference type="GO" id="GO:0003677">
    <property type="term" value="F:DNA binding"/>
    <property type="evidence" value="ECO:0007669"/>
    <property type="project" value="TreeGrafter"/>
</dbReference>
<proteinExistence type="predicted"/>
<dbReference type="InterPro" id="IPR050390">
    <property type="entry name" value="C5-Methyltransferase"/>
</dbReference>
<keyword evidence="4" id="KW-0949">S-adenosyl-L-methionine</keyword>
<gene>
    <name evidence="5" type="ORF">SDC9_115610</name>
</gene>
<dbReference type="GO" id="GO:0003886">
    <property type="term" value="F:DNA (cytosine-5-)-methyltransferase activity"/>
    <property type="evidence" value="ECO:0007669"/>
    <property type="project" value="UniProtKB-EC"/>
</dbReference>
<comment type="caution">
    <text evidence="5">The sequence shown here is derived from an EMBL/GenBank/DDBJ whole genome shotgun (WGS) entry which is preliminary data.</text>
</comment>
<evidence type="ECO:0000256" key="4">
    <source>
        <dbReference type="ARBA" id="ARBA00022691"/>
    </source>
</evidence>
<dbReference type="InterPro" id="IPR029063">
    <property type="entry name" value="SAM-dependent_MTases_sf"/>
</dbReference>
<dbReference type="PANTHER" id="PTHR10629:SF52">
    <property type="entry name" value="DNA (CYTOSINE-5)-METHYLTRANSFERASE 1"/>
    <property type="match status" value="1"/>
</dbReference>
<dbReference type="AlphaFoldDB" id="A0A645BTH8"/>
<evidence type="ECO:0000256" key="1">
    <source>
        <dbReference type="ARBA" id="ARBA00011975"/>
    </source>
</evidence>
<keyword evidence="3" id="KW-0808">Transferase</keyword>
<dbReference type="Gene3D" id="3.40.50.150">
    <property type="entry name" value="Vaccinia Virus protein VP39"/>
    <property type="match status" value="1"/>
</dbReference>
<accession>A0A645BTH8</accession>
<protein>
    <recommendedName>
        <fullName evidence="1">DNA (cytosine-5-)-methyltransferase</fullName>
        <ecNumber evidence="1">2.1.1.37</ecNumber>
    </recommendedName>
</protein>
<evidence type="ECO:0000313" key="5">
    <source>
        <dbReference type="EMBL" id="MPM68676.1"/>
    </source>
</evidence>
<reference evidence="5" key="1">
    <citation type="submission" date="2019-08" db="EMBL/GenBank/DDBJ databases">
        <authorList>
            <person name="Kucharzyk K."/>
            <person name="Murdoch R.W."/>
            <person name="Higgins S."/>
            <person name="Loffler F."/>
        </authorList>
    </citation>
    <scope>NUCLEOTIDE SEQUENCE</scope>
</reference>
<dbReference type="PROSITE" id="PS51679">
    <property type="entry name" value="SAM_MT_C5"/>
    <property type="match status" value="1"/>
</dbReference>
<dbReference type="Pfam" id="PF00145">
    <property type="entry name" value="DNA_methylase"/>
    <property type="match status" value="1"/>
</dbReference>
<evidence type="ECO:0000256" key="3">
    <source>
        <dbReference type="ARBA" id="ARBA00022679"/>
    </source>
</evidence>
<dbReference type="InterPro" id="IPR018117">
    <property type="entry name" value="C5_DNA_meth_AS"/>
</dbReference>
<dbReference type="GO" id="GO:0032259">
    <property type="term" value="P:methylation"/>
    <property type="evidence" value="ECO:0007669"/>
    <property type="project" value="UniProtKB-KW"/>
</dbReference>
<dbReference type="GO" id="GO:0044027">
    <property type="term" value="P:negative regulation of gene expression via chromosomal CpG island methylation"/>
    <property type="evidence" value="ECO:0007669"/>
    <property type="project" value="TreeGrafter"/>
</dbReference>
<evidence type="ECO:0000256" key="2">
    <source>
        <dbReference type="ARBA" id="ARBA00022603"/>
    </source>
</evidence>
<dbReference type="PANTHER" id="PTHR10629">
    <property type="entry name" value="CYTOSINE-SPECIFIC METHYLTRANSFERASE"/>
    <property type="match status" value="1"/>
</dbReference>
<dbReference type="GO" id="GO:0005634">
    <property type="term" value="C:nucleus"/>
    <property type="evidence" value="ECO:0007669"/>
    <property type="project" value="TreeGrafter"/>
</dbReference>
<dbReference type="SUPFAM" id="SSF53335">
    <property type="entry name" value="S-adenosyl-L-methionine-dependent methyltransferases"/>
    <property type="match status" value="1"/>
</dbReference>
<name>A0A645BTH8_9ZZZZ</name>
<sequence>MICGDITKEEIYDEVIEISRANNVEFLISTPPCQGMSIAGKSDPEDPRNYLVTYAANAIRDLKPKFVLMENVFMQLKTHIMYKGEKILIPDYLDVVFGNEYYIEKEVIDTKFYGVPQQRKRAIILMSRKDTGVHWMFPPKDEHIITLEEAIGDLPSLDPLVKEKDHRDVFPDYEKKLQAGLAVSKWHFPKDHVRRNVEVMMHTPTGCSARQNPVYFPKKKDGTMVGGAPRTYMRMDWDKAAPTITSYNHTISSFQNVHPGRLLPDGTYSDARVLTIFEMIRIMSLPDDWNIPDWASTQLIRTVIGEGVPPEAVRRIVAELRLTR</sequence>
<dbReference type="Gene3D" id="3.90.120.10">
    <property type="entry name" value="DNA Methylase, subunit A, domain 2"/>
    <property type="match status" value="1"/>
</dbReference>